<dbReference type="Pfam" id="PF00307">
    <property type="entry name" value="CH"/>
    <property type="match status" value="2"/>
</dbReference>
<feature type="compositionally biased region" description="Polar residues" evidence="7">
    <location>
        <begin position="2107"/>
        <end position="2125"/>
    </location>
</feature>
<accession>A0A6A4RWU5</accession>
<feature type="region of interest" description="Disordered" evidence="7">
    <location>
        <begin position="1948"/>
        <end position="2022"/>
    </location>
</feature>
<feature type="compositionally biased region" description="Basic and acidic residues" evidence="7">
    <location>
        <begin position="2073"/>
        <end position="2085"/>
    </location>
</feature>
<feature type="region of interest" description="Disordered" evidence="7">
    <location>
        <begin position="914"/>
        <end position="1010"/>
    </location>
</feature>
<feature type="compositionally biased region" description="Basic and acidic residues" evidence="7">
    <location>
        <begin position="1127"/>
        <end position="1139"/>
    </location>
</feature>
<evidence type="ECO:0000313" key="10">
    <source>
        <dbReference type="Proteomes" id="UP000438429"/>
    </source>
</evidence>
<feature type="coiled-coil region" evidence="6">
    <location>
        <begin position="1476"/>
        <end position="1503"/>
    </location>
</feature>
<dbReference type="PROSITE" id="PS50021">
    <property type="entry name" value="CH"/>
    <property type="match status" value="2"/>
</dbReference>
<keyword evidence="3" id="KW-0677">Repeat</keyword>
<feature type="compositionally biased region" description="Basic and acidic residues" evidence="7">
    <location>
        <begin position="1065"/>
        <end position="1080"/>
    </location>
</feature>
<dbReference type="Gene3D" id="1.20.58.60">
    <property type="match status" value="2"/>
</dbReference>
<dbReference type="Gene3D" id="1.10.418.10">
    <property type="entry name" value="Calponin-like domain"/>
    <property type="match status" value="2"/>
</dbReference>
<proteinExistence type="predicted"/>
<feature type="compositionally biased region" description="Basic and acidic residues" evidence="7">
    <location>
        <begin position="2478"/>
        <end position="2496"/>
    </location>
</feature>
<organism evidence="9 10">
    <name type="scientific">Scophthalmus maximus</name>
    <name type="common">Turbot</name>
    <name type="synonym">Psetta maxima</name>
    <dbReference type="NCBI Taxonomy" id="52904"/>
    <lineage>
        <taxon>Eukaryota</taxon>
        <taxon>Metazoa</taxon>
        <taxon>Chordata</taxon>
        <taxon>Craniata</taxon>
        <taxon>Vertebrata</taxon>
        <taxon>Euteleostomi</taxon>
        <taxon>Actinopterygii</taxon>
        <taxon>Neopterygii</taxon>
        <taxon>Teleostei</taxon>
        <taxon>Neoteleostei</taxon>
        <taxon>Acanthomorphata</taxon>
        <taxon>Carangaria</taxon>
        <taxon>Pleuronectiformes</taxon>
        <taxon>Pleuronectoidei</taxon>
        <taxon>Scophthalmidae</taxon>
        <taxon>Scophthalmus</taxon>
    </lineage>
</organism>
<name>A0A6A4RWU5_SCOMX</name>
<feature type="region of interest" description="Disordered" evidence="7">
    <location>
        <begin position="1057"/>
        <end position="1140"/>
    </location>
</feature>
<keyword evidence="4" id="KW-0472">Membrane</keyword>
<dbReference type="Pfam" id="PF25034">
    <property type="entry name" value="Spectrin_SYNE1"/>
    <property type="match status" value="2"/>
</dbReference>
<dbReference type="InterPro" id="IPR057057">
    <property type="entry name" value="Spectrin_SYNE1"/>
</dbReference>
<feature type="compositionally biased region" description="Basic and acidic residues" evidence="7">
    <location>
        <begin position="601"/>
        <end position="610"/>
    </location>
</feature>
<keyword evidence="2" id="KW-0597">Phosphoprotein</keyword>
<feature type="compositionally biased region" description="Basic and acidic residues" evidence="7">
    <location>
        <begin position="1094"/>
        <end position="1105"/>
    </location>
</feature>
<feature type="compositionally biased region" description="Basic and acidic residues" evidence="7">
    <location>
        <begin position="1968"/>
        <end position="1980"/>
    </location>
</feature>
<dbReference type="PANTHER" id="PTHR14514">
    <property type="entry name" value="PKA ANCHORING PROTEIN"/>
    <property type="match status" value="1"/>
</dbReference>
<feature type="region of interest" description="Disordered" evidence="7">
    <location>
        <begin position="2245"/>
        <end position="2275"/>
    </location>
</feature>
<feature type="region of interest" description="Disordered" evidence="7">
    <location>
        <begin position="5526"/>
        <end position="5547"/>
    </location>
</feature>
<dbReference type="Proteomes" id="UP000438429">
    <property type="component" value="Unassembled WGS sequence"/>
</dbReference>
<evidence type="ECO:0000256" key="7">
    <source>
        <dbReference type="SAM" id="MobiDB-lite"/>
    </source>
</evidence>
<protein>
    <recommendedName>
        <fullName evidence="8">Calponin-homology (CH) domain-containing protein</fullName>
    </recommendedName>
</protein>
<feature type="region of interest" description="Disordered" evidence="7">
    <location>
        <begin position="2072"/>
        <end position="2132"/>
    </location>
</feature>
<feature type="coiled-coil region" evidence="6">
    <location>
        <begin position="486"/>
        <end position="513"/>
    </location>
</feature>
<dbReference type="InterPro" id="IPR001715">
    <property type="entry name" value="CH_dom"/>
</dbReference>
<dbReference type="FunFam" id="1.10.418.10:FF:000057">
    <property type="entry name" value="Calmin"/>
    <property type="match status" value="1"/>
</dbReference>
<dbReference type="GO" id="GO:0003779">
    <property type="term" value="F:actin binding"/>
    <property type="evidence" value="ECO:0007669"/>
    <property type="project" value="UniProtKB-KW"/>
</dbReference>
<feature type="region of interest" description="Disordered" evidence="7">
    <location>
        <begin position="1610"/>
        <end position="1644"/>
    </location>
</feature>
<feature type="compositionally biased region" description="Polar residues" evidence="7">
    <location>
        <begin position="666"/>
        <end position="676"/>
    </location>
</feature>
<dbReference type="EMBL" id="VEVO01000022">
    <property type="protein sequence ID" value="KAF0023790.1"/>
    <property type="molecule type" value="Genomic_DNA"/>
</dbReference>
<dbReference type="SMART" id="SM00033">
    <property type="entry name" value="CH"/>
    <property type="match status" value="2"/>
</dbReference>
<evidence type="ECO:0000256" key="3">
    <source>
        <dbReference type="ARBA" id="ARBA00022737"/>
    </source>
</evidence>
<comment type="subcellular location">
    <subcellularLocation>
        <location evidence="1">Endomembrane system</location>
    </subcellularLocation>
</comment>
<feature type="compositionally biased region" description="Polar residues" evidence="7">
    <location>
        <begin position="629"/>
        <end position="657"/>
    </location>
</feature>
<dbReference type="CDD" id="cd00176">
    <property type="entry name" value="SPEC"/>
    <property type="match status" value="1"/>
</dbReference>
<evidence type="ECO:0000256" key="5">
    <source>
        <dbReference type="ARBA" id="ARBA00023203"/>
    </source>
</evidence>
<feature type="region of interest" description="Disordered" evidence="7">
    <location>
        <begin position="4173"/>
        <end position="4369"/>
    </location>
</feature>
<feature type="region of interest" description="Disordered" evidence="7">
    <location>
        <begin position="599"/>
        <end position="676"/>
    </location>
</feature>
<feature type="region of interest" description="Disordered" evidence="7">
    <location>
        <begin position="2414"/>
        <end position="2541"/>
    </location>
</feature>
<evidence type="ECO:0000256" key="2">
    <source>
        <dbReference type="ARBA" id="ARBA00022553"/>
    </source>
</evidence>
<dbReference type="PANTHER" id="PTHR14514:SF7">
    <property type="entry name" value="KASH DOMAIN-CONTAINING PROTEIN"/>
    <property type="match status" value="1"/>
</dbReference>
<feature type="domain" description="Calponin-homology (CH)" evidence="8">
    <location>
        <begin position="30"/>
        <end position="135"/>
    </location>
</feature>
<feature type="compositionally biased region" description="Basic and acidic residues" evidence="7">
    <location>
        <begin position="4256"/>
        <end position="4275"/>
    </location>
</feature>
<keyword evidence="5" id="KW-0009">Actin-binding</keyword>
<feature type="compositionally biased region" description="Basic and acidic residues" evidence="7">
    <location>
        <begin position="2445"/>
        <end position="2458"/>
    </location>
</feature>
<reference evidence="9 10" key="1">
    <citation type="submission" date="2019-06" db="EMBL/GenBank/DDBJ databases">
        <title>Draft genomes of female and male turbot (Scophthalmus maximus).</title>
        <authorList>
            <person name="Xu H."/>
            <person name="Xu X.-W."/>
            <person name="Shao C."/>
            <person name="Chen S."/>
        </authorList>
    </citation>
    <scope>NUCLEOTIDE SEQUENCE [LARGE SCALE GENOMIC DNA]</scope>
    <source>
        <strain evidence="9">Ysfricsl-2016a</strain>
        <tissue evidence="9">Blood</tissue>
    </source>
</reference>
<feature type="region of interest" description="Disordered" evidence="7">
    <location>
        <begin position="4116"/>
        <end position="4146"/>
    </location>
</feature>
<feature type="domain" description="Calponin-homology (CH)" evidence="8">
    <location>
        <begin position="185"/>
        <end position="291"/>
    </location>
</feature>
<evidence type="ECO:0000256" key="6">
    <source>
        <dbReference type="SAM" id="Coils"/>
    </source>
</evidence>
<feature type="compositionally biased region" description="Polar residues" evidence="7">
    <location>
        <begin position="2248"/>
        <end position="2260"/>
    </location>
</feature>
<evidence type="ECO:0000256" key="4">
    <source>
        <dbReference type="ARBA" id="ARBA00023136"/>
    </source>
</evidence>
<dbReference type="InterPro" id="IPR018159">
    <property type="entry name" value="Spectrin/alpha-actinin"/>
</dbReference>
<dbReference type="InterPro" id="IPR036872">
    <property type="entry name" value="CH_dom_sf"/>
</dbReference>
<feature type="region of interest" description="Disordered" evidence="7">
    <location>
        <begin position="709"/>
        <end position="809"/>
    </location>
</feature>
<feature type="compositionally biased region" description="Basic and acidic residues" evidence="7">
    <location>
        <begin position="4321"/>
        <end position="4334"/>
    </location>
</feature>
<evidence type="ECO:0000313" key="9">
    <source>
        <dbReference type="EMBL" id="KAF0023790.1"/>
    </source>
</evidence>
<dbReference type="PROSITE" id="PS00019">
    <property type="entry name" value="ACTININ_1"/>
    <property type="match status" value="1"/>
</dbReference>
<keyword evidence="6" id="KW-0175">Coiled coil</keyword>
<feature type="compositionally biased region" description="Polar residues" evidence="7">
    <location>
        <begin position="709"/>
        <end position="718"/>
    </location>
</feature>
<dbReference type="SUPFAM" id="SSF46966">
    <property type="entry name" value="Spectrin repeat"/>
    <property type="match status" value="2"/>
</dbReference>
<feature type="compositionally biased region" description="Polar residues" evidence="7">
    <location>
        <begin position="2359"/>
        <end position="2380"/>
    </location>
</feature>
<feature type="compositionally biased region" description="Basic and acidic residues" evidence="7">
    <location>
        <begin position="2414"/>
        <end position="2427"/>
    </location>
</feature>
<feature type="compositionally biased region" description="Polar residues" evidence="7">
    <location>
        <begin position="4343"/>
        <end position="4360"/>
    </location>
</feature>
<feature type="compositionally biased region" description="Acidic residues" evidence="7">
    <location>
        <begin position="4122"/>
        <end position="4131"/>
    </location>
</feature>
<feature type="compositionally biased region" description="Polar residues" evidence="7">
    <location>
        <begin position="745"/>
        <end position="769"/>
    </location>
</feature>
<dbReference type="InterPro" id="IPR001589">
    <property type="entry name" value="Actinin_actin-bd_CS"/>
</dbReference>
<evidence type="ECO:0000256" key="1">
    <source>
        <dbReference type="ARBA" id="ARBA00004308"/>
    </source>
</evidence>
<feature type="compositionally biased region" description="Polar residues" evidence="7">
    <location>
        <begin position="2010"/>
        <end position="2022"/>
    </location>
</feature>
<feature type="region of interest" description="Disordered" evidence="7">
    <location>
        <begin position="2332"/>
        <end position="2387"/>
    </location>
</feature>
<dbReference type="SUPFAM" id="SSF47576">
    <property type="entry name" value="Calponin-homology domain, CH-domain"/>
    <property type="match status" value="1"/>
</dbReference>
<gene>
    <name evidence="9" type="ORF">F2P81_024420</name>
</gene>
<sequence>MASVAAEEDDGGVPLDIDNVHMLLQVEHEQIQRRTFTNWINAQLSKRRPPSCVSDLFSDLRDGSRLLDLLEVMSGQTLKRQRGQGFFQQRANIESALDFLRKKNIKLVNINIPDIIDGRPSIVLGLVWTIILHCHIEELANALSFSSRHSSLDSLASLDSWSGSPVPVSPVPAGGTSPLHRRFRVSAKKALLMWVRDQCQKVGSSVSVKDFKSSWRSGEAFLAVLCSLRPQLVNLSLVQSRSHRENLEEAFHLAERELHIPRLLEPQDVDVKDPDDKSIMTYVAQFLQYSNDMPAPDDHLQLQGCRADLDLGLPPPLDSVVAWLQRAEAALTEEGGRVKDPADGAKEARAQQDTLKTLIKEMSHHVKILDDYHVADGSGNAVVSPEKFEEIKRRVTHIRVTTKYHGIKLEYQERRHTVLDLLNRVRAKIQTWTTSYRSKEAVLVLLQDWHETVERQDMLLILMDAVQNLKETADAYTGKAALGDDSQFVRRRVKEAEGEAESLSRAVAAARGTMDRVASAWDTYDRCLTSLQTWLAQTTQSQDMSEWTECQAKLNEAGNLLIEVTETSTGRLLAGQLGKVNKHWAECVKRTKFEIPGSPGFKERVGEPARRTHTQPETGPFVVARAKHAQQTGNVKLQAQGPGQLSPRTPLSRTSQRGARDPQGWPQHQRTNAQDGTTIVVPLVKIQMLPRPLTEPVLRFHSPLAQSVNDRESFSGSHAQALRQRDQPSPSSARTDVGPTARRSLPQSKHVTSSATEGNQSSPPSQTREPQSRTRAPPNPPQTDGTSPRPPVMVRGEVHSRARSMARSRLEKARVRLQGRIQQAMELFGGKEISESQAKKKQRALKTLQPVALGEFLDAAEGFGAFCSGPQLRELTLLSDSVRKQWEDVVGGAGSAEDRVESLRELCETLTPSQSSCLATERREEADQAQETRPGDTVLPQRRGRQLGASAPLRATGTSSADARPSSSLPERRSSDVPQQDLSPADDSLPLRSAWDVPTERKDSVQKQKPSLRAKELLLKARLLHMEESNEQTQTHIQAVIRSSTVETKQAAEWTIIPDAVRPPPQEEQRSGLEVPERCRTSFSPSAAEEESGLEAKRCKLDGEHQAGTWKSDGDAEDQRRGRRQVKKEGEEKEKESSVQRRAALLGALREIRGAAEQLRLHELTLPALQQRTRALTELQSRHAGLLSELRRVRDASSSGHCDASRSGEVEGSWAETTKAVNERLEQCCVLTELLKRFQCVRAELSGTLQKAESTIGEHASYMGKENLHKLYAKGTKAELNGLGDGVEEVRGVCRQIHTHLRQMPECDVVPFESDADALMDSWLDISERTDSHLENSRLCLTLWDGVLQLGAQVEKWSADELAAFARSPRFQSEDDVRALQVELEVYSHPPVTCTLSEPLVVVVCEVKPFLQVAEAQMRKTLEQLKELVSEAEDVREQTEAARGQIAARIAGCFECLQNVQDSLVALGGSDVATVLAKLKDLCRRLQAQDERVESLLDDLRALSSVCGPDALQSLSAEALRLHDEVGNSRRLFSEVQEQTQRNARDLHRARTELLGQLVSSLRRSNLQRSALVDDSRRLLERYHLFHADAPRGSEEKRCSVGGDVEAFRPSSRSAESWVGDLGRPGDAPLGGSPRGQSPVEQTLHRARDACSRLEEGASNEEHFGQLLQDCHRKLTSLQDRTSACRAPRDGSAGPSTDVPALEALLHEVTDLEKDILQLEALKDSIADTSTAEAQASLSRQVGNLQSHKRALDGSIRGNLAPLAANGNHRRVRQVKEEVSCVQAAVRGLADNVGNLFVNHEALADVSLIKQQWSAIQDFDCRLTDLAARVYGLQNIGESGITAEMLPADVLSTVDGVAEDFDSLRSIFLQNKQECEETTACVVRGVIGQLQRWSQMTVQAEPPSPSQAALEEGLQLQQYLREVLSDKDHLLNCLGTKVSKELEKDASDALGESARAPEASSKWPVSRGHGDVELDKRETAGETFGSDTSHSASPDETPAVCPPEPPALSATDQDNLDSVQNDNVITKGSRYTLDCVSVERADISVVCVPNSLMQTAKKDAVVSYPVPNPKIPDVLKSETRQEPRRLTSASPKIDSITDVKPNDDIANINTHSSHQNTGHRTTAGNASVLDSKPSALTMDNTQKISSSASGYLTAQSNASKGVADAQGVQERCENTSVTPKKVFTIVLDLEPHNMQDNKHVSTSEIPMNSKGAEMCDAKLTEGEVMGIPEEKSDLLTTLICPESDKMDSQNIGAQSETSKAFNDGQEKEKDTNASPNKVFTIVLELPVHQDVQQRVNVEASRCSQGAELCGAKPAAVSKSDLLSTLFAPEADDTDLKGRESNASRVADSPSEDADRVIAVSSSAQTSAEWQEVQSPSATLSETREPMPNVQSLSVAGCQLAGARAAEATFLSVKEEATDSRHSEKRTLSSDLCTAESPVRAGDASANRDTRTPAGDSEHAVGAGAAGEGRAESAAGEARGSEGPESNRSEEPVRRENTSLLKEGSESQSPASLEHTEVTQGQPQMREGMEPERTAPGSSADLGLAAGTAATATASHKHGSTMQDVLSEIQSLVERSNIINRTPHIDLNWYLKSSPGEQEIRLVRTVQWVLACRYQPAELDVTAMAQQLEEAEGYRSCVQEQVATMKSTSAAKDCDPNALRRAEGQWRAALLDASATVQVKAAQLDQVKQYHRQMKLTRAFLEVLAAEREKMSLNALGSSAVQADKLQALLQTMEQKKSIMEELLHLSSQMSVHLSYAESSGALLAQLGDVQEQWRLLEASIKRALEHAANSTSQSSVLVKEAEQLKSKLEDLQSSDFENNDSKSDLESVCLTTDLKLYHQLYLHLQSQSEALVHFSLGQKEKDKVQNHLQELGSLLDVTKKKLHDSTCGCGDVSSAKINKQLKDLIVWAKQAENHISTGKKLALFPEEARVQIADMKKFQTGILSRRSKMRVQVEGMTGVASDMEKEESDQVLKTIEDLYEAIADSLDHVLDTMKKHLQKREKLLSQLASMDAWLAESHATRDACAHVENVSKADVQKLESELRSHKLAAAEIRSRLKLAEAMAEGCKDITVGLSPGESRYLVNRLSGLWTELDGLLAHENATSWELEELIHERTSSDEELSIIQTSLEKISIDLEQQRFPLTQETLSMVAHLTHVLVENRCQAQELQHCNEAKRSALLHTIGELQDKCKALSRSAFEQDKYLHLRRQMEESRDIAKEQIRRAREKSVSVGERFRLCQTLLVELPLVKTQCQEAGDQLEALAQELYPSQLHAERQRIRHTVETLVSMENSVTDDIINMEAKLLLGLRFSSELPALMELFRRTRAELEGAEPVDPDEKAIDGALRRYWVIWRNMKSGMRVVEALGRKQKVNLKDYEELHSLRDAAMQECHLGMESLSQARESLKDYQWAAQGAIAYLHNAEATFLSALGGFLDCTEEQRQTQQALEALEEGFQAHISHLVELLPQQPCLSHRKVEELHISILSQLLVGRAVLEAQAQLRLESLQRCAVRQQSHRSCHEDVRQRLSGFEARLSECAAVQVTSYDKCVAQQKRARLLMDDLCSLAGKIEDLRAACPMQGCGVGKDGELGALWRRWVALRRGVGLLMAHVEQRQEEWKDITTSMQQCCSFLASLQAEVPDSSTVSFAQEIPQELLAQAEIHQAGLEQEQQDLASLEHRLEHALSLSNSLDPVSPGPVGKTLVKIQENVRSLKERNLMIVAAAQAEEKEREQVLEEIEEVEKHVFAIVPKLEACWNPSQGQELRKALSSQKAKLECIVDGVQSRYAEIPADIGKRLQEVQQRVEELVKGSDPVRKLAGRVVELGSGLQKVTALLEQKSPTVGEAQNVLKRVWDELDTWHSRLMLLESEMQDLAEEQPDQAHALMDHIAQPLQLHQNASQMAEYRTAFLSKIPACLRQFEDISYSATCWLDEAQSWLSAACSFTTARSLQNHANSLQLVLDDSARIRDMLQDFRPVLAEISAVCDVGTQEKTLDHNDQRVHQMQRNLLEPLEQLLQAAVAVEAMEAEVKTMEKNVPKIRTILSSMDDTNITLAEHLHNREVILANVQSIRTTLEEMEKCKGELPLPQGAEESLLVFSRARLLLQPLEELGKLTQYQASLLEQEPCEVSNSEEEEDEEGESCHSSSSDTLTCSIPEDPEEMLVTSDVASEDVTDVKPLKELQSSAHQFSPEAETSSKRAESALFSAEPGSDSNHFASESDETGLRAMDSEADVGDSSRPETLTAERPITAVTPAAGDRCATADTTDRHESAKHETFDALDPRTKSPQAAAAVEETRLVPARPVAPFTSTRESLESIREDEDDPASSTAPHRDVDTLSKEHCEAGSGHDGWDQSQQAQESSKVPSSSSGHEGDEKEQQRWSRLYARISEKLTALKRVEELHRTSTRSEDGGVMEKAPEKQLISTGSAPAVLQRTHESITLLRRIVKSADGSHPGGGEGTYEALRSVLLCLDAWTDRPDGAGEDEPQLRLLQEECVSTELTTVAELLNKVQSESEEEADARHCLACLRDCLCTVQLLFTSSHDRLAERLGLRNQHQKLLQVLGSQLAFVQHLFRREEPAMPESQEDERSRLEVRAKALQQQALGREAASQRRLQEWTLWEDRCSRLGRVLDESEALISSGEAQGDADEEEEVVVQRRLEACQRTLVQLDESRAALGLLLDQRELLQTEPAFAAAVGQTGGALELRWRSASRRTEQEIQRCGDIQVARARFQTNSASVSNWLVGANKRLESWSDPNRECDRSSIIELLLVDPFNHDLCPTKDFSMETEAMSAQRASVSSDATRLLHLWEADRPELRAQIAELEVNWSRHTSDLSKTQEQLHQELKAGIVSGQLLVDFLCQSRPQAAGADVLALQSERTMFAETLGDLRLRWLHLQGELESQIRGAEQTRRTCAVRERRLQHLRGWIAQQKEQLSRWEQPASRTRARGALREWEAVVGRGEEVAAALQRLKAARVHAGSEEERPCDVAFSSQAEGVSRACEDLSQQELQGKAEKGEELWAAVEKSFPSLVKTLHCGAAQAMGEQVEAEQKRWKNATRELKDERVKAGETVSLWQEHSRLCENSSLHLRRLWLQWEELLSSSRSRDRDTQALIQSVEEDLEDQKLFHTCLQSLEKQTQNIKDKLKAGSEDQESVKVLLELGDLFPPLVDVREMSSYLTLDNRDAERLRALSSEWVEGVTRTSDMNRSELVARVSSVREGWFSAVALAGRCRSVAKEQLRQRRIYNHGLKLLWKLLRDVGPLLPPAGTALCTPQQLRSCADDYQCVQGALDLHSAVYRQTLEAGQRLCETMRESEWRSRLQSELRAIGEAWKGTTSRLERRRDLHHSAVQKWSRCQDGIASIACDLDEVKTRMLERPEDSEKLIQRLASGLRELRTMKTDLSQYITAGDSALLEQQLEQLHGQWEELCMKVSLRKQEIADRLNAWTIFNDKNREFCDWLAQMESKVCRSADLSIEEMVEKLKKDCMEEINLFSENKSHLKQLGEQLLLASDEAKRTQVGGSLREVNQRWHNLFRHIEARNRNNSERRPKEMGTSEERVTVQ</sequence>
<feature type="coiled-coil region" evidence="6">
    <location>
        <begin position="3653"/>
        <end position="3680"/>
    </location>
</feature>
<comment type="caution">
    <text evidence="9">The sequence shown here is derived from an EMBL/GenBank/DDBJ whole genome shotgun (WGS) entry which is preliminary data.</text>
</comment>
<feature type="compositionally biased region" description="Polar residues" evidence="7">
    <location>
        <begin position="1985"/>
        <end position="1994"/>
    </location>
</feature>
<feature type="coiled-coil region" evidence="6">
    <location>
        <begin position="1411"/>
        <end position="1445"/>
    </location>
</feature>
<evidence type="ECO:0000259" key="8">
    <source>
        <dbReference type="PROSITE" id="PS50021"/>
    </source>
</evidence>